<dbReference type="EnsemblPlants" id="evm.model.04.455">
    <property type="protein sequence ID" value="cds.evm.model.04.455"/>
    <property type="gene ID" value="evm.TU.04.455"/>
</dbReference>
<evidence type="ECO:0000313" key="4">
    <source>
        <dbReference type="Proteomes" id="UP000596661"/>
    </source>
</evidence>
<evidence type="ECO:0000259" key="2">
    <source>
        <dbReference type="Pfam" id="PF14111"/>
    </source>
</evidence>
<dbReference type="Gene3D" id="3.60.10.10">
    <property type="entry name" value="Endonuclease/exonuclease/phosphatase"/>
    <property type="match status" value="1"/>
</dbReference>
<dbReference type="OMA" id="WIRIPRM"/>
<dbReference type="Pfam" id="PF14111">
    <property type="entry name" value="DUF4283"/>
    <property type="match status" value="1"/>
</dbReference>
<feature type="domain" description="DUF4283" evidence="2">
    <location>
        <begin position="125"/>
        <end position="204"/>
    </location>
</feature>
<organism evidence="3 4">
    <name type="scientific">Cannabis sativa</name>
    <name type="common">Hemp</name>
    <name type="synonym">Marijuana</name>
    <dbReference type="NCBI Taxonomy" id="3483"/>
    <lineage>
        <taxon>Eukaryota</taxon>
        <taxon>Viridiplantae</taxon>
        <taxon>Streptophyta</taxon>
        <taxon>Embryophyta</taxon>
        <taxon>Tracheophyta</taxon>
        <taxon>Spermatophyta</taxon>
        <taxon>Magnoliopsida</taxon>
        <taxon>eudicotyledons</taxon>
        <taxon>Gunneridae</taxon>
        <taxon>Pentapetalae</taxon>
        <taxon>rosids</taxon>
        <taxon>fabids</taxon>
        <taxon>Rosales</taxon>
        <taxon>Cannabaceae</taxon>
        <taxon>Cannabis</taxon>
    </lineage>
</organism>
<protein>
    <recommendedName>
        <fullName evidence="2">DUF4283 domain-containing protein</fullName>
    </recommendedName>
</protein>
<dbReference type="Gramene" id="evm.model.04.455">
    <property type="protein sequence ID" value="cds.evm.model.04.455"/>
    <property type="gene ID" value="evm.TU.04.455"/>
</dbReference>
<keyword evidence="4" id="KW-1185">Reference proteome</keyword>
<dbReference type="InterPro" id="IPR025558">
    <property type="entry name" value="DUF4283"/>
</dbReference>
<accession>A0A803PHI0</accession>
<proteinExistence type="predicted"/>
<dbReference type="PANTHER" id="PTHR33233:SF14">
    <property type="entry name" value="ENDONUCLEASE_EXONUCLEASE_PHOSPHATASE"/>
    <property type="match status" value="1"/>
</dbReference>
<feature type="region of interest" description="Disordered" evidence="1">
    <location>
        <begin position="1"/>
        <end position="21"/>
    </location>
</feature>
<dbReference type="Proteomes" id="UP000596661">
    <property type="component" value="Chromosome 4"/>
</dbReference>
<reference evidence="3" key="1">
    <citation type="submission" date="2018-11" db="EMBL/GenBank/DDBJ databases">
        <authorList>
            <person name="Grassa J C."/>
        </authorList>
    </citation>
    <scope>NUCLEOTIDE SEQUENCE [LARGE SCALE GENOMIC DNA]</scope>
</reference>
<dbReference type="PANTHER" id="PTHR33233">
    <property type="entry name" value="ENDONUCLEASE/EXONUCLEASE/PHOSPHATASE"/>
    <property type="match status" value="1"/>
</dbReference>
<dbReference type="SUPFAM" id="SSF56219">
    <property type="entry name" value="DNase I-like"/>
    <property type="match status" value="1"/>
</dbReference>
<evidence type="ECO:0000256" key="1">
    <source>
        <dbReference type="SAM" id="MobiDB-lite"/>
    </source>
</evidence>
<reference evidence="3" key="2">
    <citation type="submission" date="2021-03" db="UniProtKB">
        <authorList>
            <consortium name="EnsemblPlants"/>
        </authorList>
    </citation>
    <scope>IDENTIFICATION</scope>
</reference>
<sequence>MAKRKKPGRTPGTKVALDVGGSEKYLHQERESLAGSSEQLDQFVVHSHQDASTGNVREEVESLKSVRRSWAEEVKNLQLASQHHWQQFSGGKVLNSDAKLSFTELVVRERRKIAHIDLEEVKIEEESWKSSIICMVLGANVPALVLEGFIRRIWGHLRIVQVARMTKGLTMVKFSDEATRDEVLENGMIQLDRKPVIVRPWSTDWNVIRMVKSVPLWIRLPKLGLQYWGKKILSALISTVGIPIMVDKYTKDQTRVQFARVLVEMDITDKPERSFWFVNEYGQLLEHEIEYEWLPVKCKHCGRFEHIFMAECRKVEKQKEVAKVSESKQLTKGITAESVADVVLAAEGSNEAAIEKEVNTDSVQNVTATTDTDNKGSATNCDVNSEAGHTGLNTAEIENKGPKTRGKEISALELEDSKNLIANSSVGPMNRTGSNFTWTNKQDNRIFSRIDHVFHNEDWVDNFPNTPAHFSWDTCSDHCFCVVHSTATENLGTKPFCCYKFWAEHLDYKKTVLDSWGKSLRCCGLKGIYLKTMRLKQKLKRFNRNVIGSIGEAFEKAKESYIEAQFQCQANPNNIYFLGLEHEAENQFHTQEKMYQSFLHQRSNVNWIQKGDSNTTYFHALLKKRKEENRIVSFVTEQGDLNDHFPYVVQHFISHFQGIMGKVKPTSMEIQPDCIALGPKLNLDQQVHLLKPFSLKEVRAAMFSILITKSPGPDGFGSGFFWSVWPEVGKDRHAAIALFFDTNQFPTELHNTTPSLIPKTESPSKAIDYRPFACCTTLYKCVSKLICSRLANVLPNLVSRNQGHLLKAVPLRIIFLFFRIS</sequence>
<dbReference type="InterPro" id="IPR036691">
    <property type="entry name" value="Endo/exonu/phosph_ase_sf"/>
</dbReference>
<dbReference type="EMBL" id="UZAU01000359">
    <property type="status" value="NOT_ANNOTATED_CDS"/>
    <property type="molecule type" value="Genomic_DNA"/>
</dbReference>
<name>A0A803PHI0_CANSA</name>
<evidence type="ECO:0000313" key="3">
    <source>
        <dbReference type="EnsemblPlants" id="cds.evm.model.04.455"/>
    </source>
</evidence>
<dbReference type="AlphaFoldDB" id="A0A803PHI0"/>